<keyword evidence="6" id="KW-1185">Reference proteome</keyword>
<evidence type="ECO:0000256" key="2">
    <source>
        <dbReference type="ARBA" id="ARBA00023125"/>
    </source>
</evidence>
<dbReference type="InterPro" id="IPR051011">
    <property type="entry name" value="Metal_resp_trans_reg"/>
</dbReference>
<dbReference type="Pfam" id="PF12840">
    <property type="entry name" value="HTH_20"/>
    <property type="match status" value="1"/>
</dbReference>
<sequence length="117" mass="12884">MDNKTATQVFESLASPVRLDAFKLLVKQGPDGLVAGEIASLLDLPATNLSFHLKNLTQAGLLSVEQEGRYLRYRADIPLMLELISFLTHECCAGHPELCLEFRAESSCSPEILPKRA</sequence>
<evidence type="ECO:0000256" key="1">
    <source>
        <dbReference type="ARBA" id="ARBA00023015"/>
    </source>
</evidence>
<dbReference type="Proteomes" id="UP001241056">
    <property type="component" value="Unassembled WGS sequence"/>
</dbReference>
<dbReference type="SMART" id="SM00418">
    <property type="entry name" value="HTH_ARSR"/>
    <property type="match status" value="1"/>
</dbReference>
<evidence type="ECO:0000313" key="6">
    <source>
        <dbReference type="Proteomes" id="UP001241056"/>
    </source>
</evidence>
<dbReference type="Gene3D" id="1.10.10.10">
    <property type="entry name" value="Winged helix-like DNA-binding domain superfamily/Winged helix DNA-binding domain"/>
    <property type="match status" value="1"/>
</dbReference>
<dbReference type="InterPro" id="IPR011991">
    <property type="entry name" value="ArsR-like_HTH"/>
</dbReference>
<evidence type="ECO:0000256" key="3">
    <source>
        <dbReference type="ARBA" id="ARBA00023163"/>
    </source>
</evidence>
<gene>
    <name evidence="5" type="ORF">QEZ41_03760</name>
</gene>
<evidence type="ECO:0000259" key="4">
    <source>
        <dbReference type="PROSITE" id="PS50987"/>
    </source>
</evidence>
<dbReference type="PRINTS" id="PR00778">
    <property type="entry name" value="HTHARSR"/>
</dbReference>
<dbReference type="InterPro" id="IPR036390">
    <property type="entry name" value="WH_DNA-bd_sf"/>
</dbReference>
<keyword evidence="3" id="KW-0804">Transcription</keyword>
<reference evidence="5 6" key="1">
    <citation type="submission" date="2023-06" db="EMBL/GenBank/DDBJ databases">
        <title>Thiopseudomonas sp. CY1220 draft genome sequence.</title>
        <authorList>
            <person name="Zhao G."/>
            <person name="An M."/>
        </authorList>
    </citation>
    <scope>NUCLEOTIDE SEQUENCE [LARGE SCALE GENOMIC DNA]</scope>
    <source>
        <strain evidence="5 6">CY1220</strain>
    </source>
</reference>
<comment type="caution">
    <text evidence="5">The sequence shown here is derived from an EMBL/GenBank/DDBJ whole genome shotgun (WGS) entry which is preliminary data.</text>
</comment>
<keyword evidence="1" id="KW-0805">Transcription regulation</keyword>
<dbReference type="PANTHER" id="PTHR43132">
    <property type="entry name" value="ARSENICAL RESISTANCE OPERON REPRESSOR ARSR-RELATED"/>
    <property type="match status" value="1"/>
</dbReference>
<dbReference type="PANTHER" id="PTHR43132:SF2">
    <property type="entry name" value="ARSENICAL RESISTANCE OPERON REPRESSOR ARSR-RELATED"/>
    <property type="match status" value="1"/>
</dbReference>
<dbReference type="InterPro" id="IPR001845">
    <property type="entry name" value="HTH_ArsR_DNA-bd_dom"/>
</dbReference>
<name>A0ABT7SMI0_9GAMM</name>
<dbReference type="CDD" id="cd00090">
    <property type="entry name" value="HTH_ARSR"/>
    <property type="match status" value="1"/>
</dbReference>
<keyword evidence="2" id="KW-0238">DNA-binding</keyword>
<feature type="domain" description="HTH arsR-type" evidence="4">
    <location>
        <begin position="1"/>
        <end position="95"/>
    </location>
</feature>
<dbReference type="SUPFAM" id="SSF46785">
    <property type="entry name" value="Winged helix' DNA-binding domain"/>
    <property type="match status" value="1"/>
</dbReference>
<evidence type="ECO:0000313" key="5">
    <source>
        <dbReference type="EMBL" id="MDM7857396.1"/>
    </source>
</evidence>
<accession>A0ABT7SMI0</accession>
<protein>
    <submittedName>
        <fullName evidence="5">Helix-turn-helix domain-containing protein</fullName>
    </submittedName>
</protein>
<dbReference type="RefSeq" id="WP_289410052.1">
    <property type="nucleotide sequence ID" value="NZ_JAUCDY010000003.1"/>
</dbReference>
<proteinExistence type="predicted"/>
<dbReference type="EMBL" id="JAUCDY010000003">
    <property type="protein sequence ID" value="MDM7857396.1"/>
    <property type="molecule type" value="Genomic_DNA"/>
</dbReference>
<dbReference type="InterPro" id="IPR036388">
    <property type="entry name" value="WH-like_DNA-bd_sf"/>
</dbReference>
<organism evidence="5 6">
    <name type="scientific">Thiopseudomonas acetoxidans</name>
    <dbReference type="NCBI Taxonomy" id="3041622"/>
    <lineage>
        <taxon>Bacteria</taxon>
        <taxon>Pseudomonadati</taxon>
        <taxon>Pseudomonadota</taxon>
        <taxon>Gammaproteobacteria</taxon>
        <taxon>Pseudomonadales</taxon>
        <taxon>Pseudomonadaceae</taxon>
        <taxon>Thiopseudomonas</taxon>
    </lineage>
</organism>
<dbReference type="PROSITE" id="PS50987">
    <property type="entry name" value="HTH_ARSR_2"/>
    <property type="match status" value="1"/>
</dbReference>